<comment type="similarity">
    <text evidence="1">Belongs to the MGMT family.</text>
</comment>
<dbReference type="PANTHER" id="PTHR10815">
    <property type="entry name" value="METHYLATED-DNA--PROTEIN-CYSTEINE METHYLTRANSFERASE"/>
    <property type="match status" value="1"/>
</dbReference>
<dbReference type="GO" id="GO:0003908">
    <property type="term" value="F:methylated-DNA-[protein]-cysteine S-methyltransferase activity"/>
    <property type="evidence" value="ECO:0007669"/>
    <property type="project" value="UniProtKB-EC"/>
</dbReference>
<evidence type="ECO:0000256" key="4">
    <source>
        <dbReference type="ARBA" id="ARBA00022763"/>
    </source>
</evidence>
<dbReference type="Gene3D" id="1.10.10.10">
    <property type="entry name" value="Winged helix-like DNA-binding domain superfamily/Winged helix DNA-binding domain"/>
    <property type="match status" value="1"/>
</dbReference>
<evidence type="ECO:0000313" key="7">
    <source>
        <dbReference type="Proteomes" id="UP000799766"/>
    </source>
</evidence>
<proteinExistence type="inferred from homology"/>
<dbReference type="PANTHER" id="PTHR10815:SF13">
    <property type="entry name" value="METHYLATED-DNA--PROTEIN-CYSTEINE METHYLTRANSFERASE"/>
    <property type="match status" value="1"/>
</dbReference>
<dbReference type="NCBIfam" id="TIGR00589">
    <property type="entry name" value="ogt"/>
    <property type="match status" value="1"/>
</dbReference>
<dbReference type="Pfam" id="PF01035">
    <property type="entry name" value="DNA_binding_1"/>
    <property type="match status" value="1"/>
</dbReference>
<dbReference type="InterPro" id="IPR036217">
    <property type="entry name" value="MethylDNA_cys_MeTrfase_DNAb"/>
</dbReference>
<organism evidence="6 7">
    <name type="scientific">Lineolata rhizophorae</name>
    <dbReference type="NCBI Taxonomy" id="578093"/>
    <lineage>
        <taxon>Eukaryota</taxon>
        <taxon>Fungi</taxon>
        <taxon>Dikarya</taxon>
        <taxon>Ascomycota</taxon>
        <taxon>Pezizomycotina</taxon>
        <taxon>Dothideomycetes</taxon>
        <taxon>Dothideomycetes incertae sedis</taxon>
        <taxon>Lineolatales</taxon>
        <taxon>Lineolataceae</taxon>
        <taxon>Lineolata</taxon>
    </lineage>
</organism>
<dbReference type="AlphaFoldDB" id="A0A6A6PD25"/>
<dbReference type="EC" id="2.1.1.63" evidence="2"/>
<dbReference type="GO" id="GO:0032259">
    <property type="term" value="P:methylation"/>
    <property type="evidence" value="ECO:0007669"/>
    <property type="project" value="UniProtKB-KW"/>
</dbReference>
<keyword evidence="4" id="KW-0227">DNA damage</keyword>
<dbReference type="Proteomes" id="UP000799766">
    <property type="component" value="Unassembled WGS sequence"/>
</dbReference>
<dbReference type="CDD" id="cd06445">
    <property type="entry name" value="ATase"/>
    <property type="match status" value="1"/>
</dbReference>
<keyword evidence="6" id="KW-0489">Methyltransferase</keyword>
<dbReference type="EMBL" id="MU001671">
    <property type="protein sequence ID" value="KAF2461709.1"/>
    <property type="molecule type" value="Genomic_DNA"/>
</dbReference>
<evidence type="ECO:0000256" key="3">
    <source>
        <dbReference type="ARBA" id="ARBA00015377"/>
    </source>
</evidence>
<feature type="domain" description="Methylated-DNA-[protein]-cysteine S-methyltransferase DNA binding" evidence="5">
    <location>
        <begin position="6"/>
        <end position="93"/>
    </location>
</feature>
<dbReference type="InterPro" id="IPR036388">
    <property type="entry name" value="WH-like_DNA-bd_sf"/>
</dbReference>
<gene>
    <name evidence="6" type="ORF">BDY21DRAFT_297100</name>
</gene>
<protein>
    <recommendedName>
        <fullName evidence="3">Methylated-DNA--protein-cysteine methyltransferase</fullName>
        <ecNumber evidence="2">2.1.1.63</ecNumber>
    </recommendedName>
</protein>
<evidence type="ECO:0000256" key="2">
    <source>
        <dbReference type="ARBA" id="ARBA00011918"/>
    </source>
</evidence>
<dbReference type="OrthoDB" id="1907495at2759"/>
<evidence type="ECO:0000313" key="6">
    <source>
        <dbReference type="EMBL" id="KAF2461709.1"/>
    </source>
</evidence>
<evidence type="ECO:0000259" key="5">
    <source>
        <dbReference type="Pfam" id="PF01035"/>
    </source>
</evidence>
<keyword evidence="6" id="KW-0808">Transferase</keyword>
<keyword evidence="7" id="KW-1185">Reference proteome</keyword>
<sequence>MASVTQFQTKVYTLLQQIPEGRVSTYKAIASALQSSPRAVGNACANNPFAPEVPCHRCIASDGYIGGYKGDWRDRPSGVNMDKKTVLLKEEGVEFDASGKLIDQGLFWDEFDVRKCK</sequence>
<accession>A0A6A6PD25</accession>
<name>A0A6A6PD25_9PEZI</name>
<evidence type="ECO:0000256" key="1">
    <source>
        <dbReference type="ARBA" id="ARBA00008711"/>
    </source>
</evidence>
<dbReference type="InterPro" id="IPR014048">
    <property type="entry name" value="MethylDNA_cys_MeTrfase_DNA-bd"/>
</dbReference>
<reference evidence="6" key="1">
    <citation type="journal article" date="2020" name="Stud. Mycol.">
        <title>101 Dothideomycetes genomes: a test case for predicting lifestyles and emergence of pathogens.</title>
        <authorList>
            <person name="Haridas S."/>
            <person name="Albert R."/>
            <person name="Binder M."/>
            <person name="Bloem J."/>
            <person name="Labutti K."/>
            <person name="Salamov A."/>
            <person name="Andreopoulos B."/>
            <person name="Baker S."/>
            <person name="Barry K."/>
            <person name="Bills G."/>
            <person name="Bluhm B."/>
            <person name="Cannon C."/>
            <person name="Castanera R."/>
            <person name="Culley D."/>
            <person name="Daum C."/>
            <person name="Ezra D."/>
            <person name="Gonzalez J."/>
            <person name="Henrissat B."/>
            <person name="Kuo A."/>
            <person name="Liang C."/>
            <person name="Lipzen A."/>
            <person name="Lutzoni F."/>
            <person name="Magnuson J."/>
            <person name="Mondo S."/>
            <person name="Nolan M."/>
            <person name="Ohm R."/>
            <person name="Pangilinan J."/>
            <person name="Park H.-J."/>
            <person name="Ramirez L."/>
            <person name="Alfaro M."/>
            <person name="Sun H."/>
            <person name="Tritt A."/>
            <person name="Yoshinaga Y."/>
            <person name="Zwiers L.-H."/>
            <person name="Turgeon B."/>
            <person name="Goodwin S."/>
            <person name="Spatafora J."/>
            <person name="Crous P."/>
            <person name="Grigoriev I."/>
        </authorList>
    </citation>
    <scope>NUCLEOTIDE SEQUENCE</scope>
    <source>
        <strain evidence="6">ATCC 16933</strain>
    </source>
</reference>
<dbReference type="GO" id="GO:0006281">
    <property type="term" value="P:DNA repair"/>
    <property type="evidence" value="ECO:0007669"/>
    <property type="project" value="InterPro"/>
</dbReference>
<dbReference type="SUPFAM" id="SSF46767">
    <property type="entry name" value="Methylated DNA-protein cysteine methyltransferase, C-terminal domain"/>
    <property type="match status" value="1"/>
</dbReference>